<dbReference type="Proteomes" id="UP000230407">
    <property type="component" value="Unassembled WGS sequence"/>
</dbReference>
<dbReference type="AlphaFoldDB" id="A0A2M8LVQ8"/>
<comment type="caution">
    <text evidence="2">The sequence shown here is derived from an EMBL/GenBank/DDBJ whole genome shotgun (WGS) entry which is preliminary data.</text>
</comment>
<organism evidence="2 3">
    <name type="scientific">Streptomyces carminius</name>
    <dbReference type="NCBI Taxonomy" id="2665496"/>
    <lineage>
        <taxon>Bacteria</taxon>
        <taxon>Bacillati</taxon>
        <taxon>Actinomycetota</taxon>
        <taxon>Actinomycetes</taxon>
        <taxon>Kitasatosporales</taxon>
        <taxon>Streptomycetaceae</taxon>
        <taxon>Streptomyces</taxon>
    </lineage>
</organism>
<feature type="region of interest" description="Disordered" evidence="1">
    <location>
        <begin position="24"/>
        <end position="97"/>
    </location>
</feature>
<dbReference type="EMBL" id="PGGW01000060">
    <property type="protein sequence ID" value="PJE96026.1"/>
    <property type="molecule type" value="Genomic_DNA"/>
</dbReference>
<gene>
    <name evidence="2" type="ORF">CUT44_19710</name>
</gene>
<sequence length="186" mass="18926">MALIVGGAVVLLALIGGGTYLAVRDDGNDGKQPAAGTSVSPEPTGSSASDPAAEPSAEPEATDDPLAGDPTEDAEDTEEPVGPPPADRGDFLGQWQADAGQTLTIGAKLDSGEMKGKNSAIWIDPDGEGLCLGVGQNQGDDFRLAVRCGRGEDEKYLAATATKSPDGDSISLKWDEGGTDELAWNG</sequence>
<feature type="compositionally biased region" description="Polar residues" evidence="1">
    <location>
        <begin position="35"/>
        <end position="45"/>
    </location>
</feature>
<evidence type="ECO:0000256" key="1">
    <source>
        <dbReference type="SAM" id="MobiDB-lite"/>
    </source>
</evidence>
<protein>
    <submittedName>
        <fullName evidence="2">Uncharacterized protein</fullName>
    </submittedName>
</protein>
<feature type="compositionally biased region" description="Low complexity" evidence="1">
    <location>
        <begin position="46"/>
        <end position="59"/>
    </location>
</feature>
<name>A0A2M8LVQ8_9ACTN</name>
<evidence type="ECO:0000313" key="3">
    <source>
        <dbReference type="Proteomes" id="UP000230407"/>
    </source>
</evidence>
<feature type="region of interest" description="Disordered" evidence="1">
    <location>
        <begin position="161"/>
        <end position="186"/>
    </location>
</feature>
<evidence type="ECO:0000313" key="2">
    <source>
        <dbReference type="EMBL" id="PJE96026.1"/>
    </source>
</evidence>
<accession>A0A2M8LVQ8</accession>
<feature type="compositionally biased region" description="Acidic residues" evidence="1">
    <location>
        <begin position="70"/>
        <end position="79"/>
    </location>
</feature>
<keyword evidence="3" id="KW-1185">Reference proteome</keyword>
<reference evidence="2 3" key="1">
    <citation type="submission" date="2017-11" db="EMBL/GenBank/DDBJ databases">
        <title>Streptomyces carmine sp. nov., a novel actinomycete isolated from Sophora alopecuroides in Xinjiang, China.</title>
        <authorList>
            <person name="Wang Y."/>
            <person name="Luo X."/>
            <person name="Wan C."/>
            <person name="Zhang L."/>
        </authorList>
    </citation>
    <scope>NUCLEOTIDE SEQUENCE [LARGE SCALE GENOMIC DNA]</scope>
    <source>
        <strain evidence="2 3">TRM SA0054</strain>
    </source>
</reference>
<proteinExistence type="predicted"/>